<name>A0A367GP21_9SPHI</name>
<comment type="caution">
    <text evidence="2">The sequence shown here is derived from an EMBL/GenBank/DDBJ whole genome shotgun (WGS) entry which is preliminary data.</text>
</comment>
<accession>A0A367GP21</accession>
<protein>
    <submittedName>
        <fullName evidence="2">Uncharacterized protein</fullName>
    </submittedName>
</protein>
<organism evidence="2 3">
    <name type="scientific">Mucilaginibacter hurinus</name>
    <dbReference type="NCBI Taxonomy" id="2201324"/>
    <lineage>
        <taxon>Bacteria</taxon>
        <taxon>Pseudomonadati</taxon>
        <taxon>Bacteroidota</taxon>
        <taxon>Sphingobacteriia</taxon>
        <taxon>Sphingobacteriales</taxon>
        <taxon>Sphingobacteriaceae</taxon>
        <taxon>Mucilaginibacter</taxon>
    </lineage>
</organism>
<dbReference type="RefSeq" id="WP_114004849.1">
    <property type="nucleotide sequence ID" value="NZ_QGDC01000004.1"/>
</dbReference>
<sequence>MKTVKKLIGIVLLVMLATSAFAKNPFLPQAKSFSNLKYYSLTTSYTVHFAYQTTTPGYTGYAWVTLTGTNSFSSRLTMPADFDMDVTVSVGGFPATFPMTIYQGTSYGTLTFGYGPYGAAPVIDDVDLSVSSYNGDPIYVDYTFYQYQ</sequence>
<feature type="chain" id="PRO_5016737121" evidence="1">
    <location>
        <begin position="23"/>
        <end position="148"/>
    </location>
</feature>
<evidence type="ECO:0000313" key="3">
    <source>
        <dbReference type="Proteomes" id="UP000253209"/>
    </source>
</evidence>
<gene>
    <name evidence="2" type="ORF">DJ568_08550</name>
</gene>
<keyword evidence="1" id="KW-0732">Signal</keyword>
<dbReference type="Proteomes" id="UP000253209">
    <property type="component" value="Unassembled WGS sequence"/>
</dbReference>
<evidence type="ECO:0000256" key="1">
    <source>
        <dbReference type="SAM" id="SignalP"/>
    </source>
</evidence>
<keyword evidence="3" id="KW-1185">Reference proteome</keyword>
<reference evidence="2 3" key="1">
    <citation type="submission" date="2018-05" db="EMBL/GenBank/DDBJ databases">
        <title>Mucilaginibacter hurinus sp. nov., isolated from briquette warehouse soil.</title>
        <authorList>
            <person name="Choi L."/>
        </authorList>
    </citation>
    <scope>NUCLEOTIDE SEQUENCE [LARGE SCALE GENOMIC DNA]</scope>
    <source>
        <strain evidence="2 3">ZR32</strain>
    </source>
</reference>
<dbReference type="AlphaFoldDB" id="A0A367GP21"/>
<feature type="signal peptide" evidence="1">
    <location>
        <begin position="1"/>
        <end position="22"/>
    </location>
</feature>
<dbReference type="EMBL" id="QGDC01000004">
    <property type="protein sequence ID" value="RCH55227.1"/>
    <property type="molecule type" value="Genomic_DNA"/>
</dbReference>
<evidence type="ECO:0000313" key="2">
    <source>
        <dbReference type="EMBL" id="RCH55227.1"/>
    </source>
</evidence>
<proteinExistence type="predicted"/>